<feature type="active site" evidence="8">
    <location>
        <position position="331"/>
    </location>
</feature>
<dbReference type="EMBL" id="JACSNR010000001">
    <property type="protein sequence ID" value="MBM6922407.1"/>
    <property type="molecule type" value="Genomic_DNA"/>
</dbReference>
<keyword evidence="4 8" id="KW-0031">Aminopeptidase</keyword>
<comment type="function">
    <text evidence="7 8">Presumably involved in the processing and regular turnover of intracellular proteins. Catalyzes the removal of unsubstituted N-terminal amino acids from various peptides.</text>
</comment>
<dbReference type="Gene3D" id="3.40.220.10">
    <property type="entry name" value="Leucine Aminopeptidase, subunit E, domain 1"/>
    <property type="match status" value="1"/>
</dbReference>
<dbReference type="PROSITE" id="PS00631">
    <property type="entry name" value="CYTOSOL_AP"/>
    <property type="match status" value="1"/>
</dbReference>
<feature type="binding site" evidence="8">
    <location>
        <position position="250"/>
    </location>
    <ligand>
        <name>Mn(2+)</name>
        <dbReference type="ChEBI" id="CHEBI:29035"/>
        <label>1</label>
    </ligand>
</feature>
<keyword evidence="8" id="KW-0479">Metal-binding</keyword>
<dbReference type="Proteomes" id="UP000724149">
    <property type="component" value="Unassembled WGS sequence"/>
</dbReference>
<sequence>MSIKFVNTPSLEGMDAQITPVVGENPLCRIPSVRALYTAVSRQELMDHKPSTVQGFVLAFEEGLKNIVFANLDCRHDHFKLVNTVAEAVRTAVEMHSQNIFVPVGTDFTDEEVSLICQGLMIGAYRFDLYKTEKSPKVRFTVYSERDYSAAVQNGKMLGECTNLARDLVNTPGSDMTPVVLAQKAAAQAELCGVKYEIFDEFEIEKMGMGSFLAVARGSVNPPRLIVLRYQGDPENDSTVALVGKGITFDTGGYDIKDDESMSTMKSDMGGAAAVIGAVLAIARAGIKANVTAVVAACENRVSGNAYLPGDVLRTMSGKTVEVINTDAEGRLTLIDAVTYAVQKENAFAVIDIATLTGGQVVSLGYRYAALISDSKVLTEMIQKASAACGEKVWQMPADELFLEPMKTSTIADYRHTGGKGGGTIAAGLLIREFAEGRHFAHLDIAGPAFLESGFPGWETGATGYGVRLLYQTLRLLAE</sequence>
<dbReference type="InterPro" id="IPR043472">
    <property type="entry name" value="Macro_dom-like"/>
</dbReference>
<dbReference type="PANTHER" id="PTHR11963">
    <property type="entry name" value="LEUCINE AMINOPEPTIDASE-RELATED"/>
    <property type="match status" value="1"/>
</dbReference>
<proteinExistence type="inferred from homology"/>
<dbReference type="GO" id="GO:0004177">
    <property type="term" value="F:aminopeptidase activity"/>
    <property type="evidence" value="ECO:0007669"/>
    <property type="project" value="UniProtKB-KW"/>
</dbReference>
<keyword evidence="11" id="KW-1185">Reference proteome</keyword>
<evidence type="ECO:0000256" key="1">
    <source>
        <dbReference type="ARBA" id="ARBA00000135"/>
    </source>
</evidence>
<evidence type="ECO:0000256" key="6">
    <source>
        <dbReference type="ARBA" id="ARBA00022801"/>
    </source>
</evidence>
<reference evidence="10 11" key="1">
    <citation type="journal article" date="2021" name="Sci. Rep.">
        <title>The distribution of antibiotic resistance genes in chicken gut microbiota commensals.</title>
        <authorList>
            <person name="Juricova H."/>
            <person name="Matiasovicova J."/>
            <person name="Kubasova T."/>
            <person name="Cejkova D."/>
            <person name="Rychlik I."/>
        </authorList>
    </citation>
    <scope>NUCLEOTIDE SEQUENCE [LARGE SCALE GENOMIC DNA]</scope>
    <source>
        <strain evidence="10 11">An564</strain>
    </source>
</reference>
<keyword evidence="8" id="KW-0464">Manganese</keyword>
<accession>A0ABS2GIV8</accession>
<dbReference type="SUPFAM" id="SSF53187">
    <property type="entry name" value="Zn-dependent exopeptidases"/>
    <property type="match status" value="1"/>
</dbReference>
<comment type="similarity">
    <text evidence="3 8">Belongs to the peptidase M17 family.</text>
</comment>
<dbReference type="Pfam" id="PF00883">
    <property type="entry name" value="Peptidase_M17"/>
    <property type="match status" value="1"/>
</dbReference>
<feature type="binding site" evidence="8">
    <location>
        <position position="245"/>
    </location>
    <ligand>
        <name>Mn(2+)</name>
        <dbReference type="ChEBI" id="CHEBI:29035"/>
        <label>2</label>
    </ligand>
</feature>
<protein>
    <recommendedName>
        <fullName evidence="8">Probable cytosol aminopeptidase</fullName>
        <ecNumber evidence="8">3.4.11.1</ecNumber>
    </recommendedName>
    <alternativeName>
        <fullName evidence="8">Leucine aminopeptidase</fullName>
        <shortName evidence="8">LAP</shortName>
        <ecNumber evidence="8">3.4.11.10</ecNumber>
    </alternativeName>
    <alternativeName>
        <fullName evidence="8">Leucyl aminopeptidase</fullName>
    </alternativeName>
</protein>
<gene>
    <name evidence="8" type="primary">pepA</name>
    <name evidence="10" type="ORF">H9X81_01690</name>
</gene>
<comment type="catalytic activity">
    <reaction evidence="1 8">
        <text>Release of an N-terminal amino acid, Xaa-|-Yaa-, in which Xaa is preferably Leu, but may be other amino acids including Pro although not Arg or Lys, and Yaa may be Pro. Amino acid amides and methyl esters are also readily hydrolyzed, but rates on arylamides are exceedingly low.</text>
        <dbReference type="EC" id="3.4.11.1"/>
    </reaction>
</comment>
<organism evidence="10 11">
    <name type="scientific">Hydrogenoanaerobacterium saccharovorans</name>
    <dbReference type="NCBI Taxonomy" id="474960"/>
    <lineage>
        <taxon>Bacteria</taxon>
        <taxon>Bacillati</taxon>
        <taxon>Bacillota</taxon>
        <taxon>Clostridia</taxon>
        <taxon>Eubacteriales</taxon>
        <taxon>Oscillospiraceae</taxon>
        <taxon>Hydrogenoanaerobacterium</taxon>
    </lineage>
</organism>
<name>A0ABS2GIV8_9FIRM</name>
<evidence type="ECO:0000256" key="8">
    <source>
        <dbReference type="HAMAP-Rule" id="MF_00181"/>
    </source>
</evidence>
<feature type="binding site" evidence="8">
    <location>
        <position position="327"/>
    </location>
    <ligand>
        <name>Mn(2+)</name>
        <dbReference type="ChEBI" id="CHEBI:29035"/>
        <label>1</label>
    </ligand>
</feature>
<evidence type="ECO:0000313" key="11">
    <source>
        <dbReference type="Proteomes" id="UP000724149"/>
    </source>
</evidence>
<keyword evidence="6 8" id="KW-0378">Hydrolase</keyword>
<keyword evidence="5 8" id="KW-0645">Protease</keyword>
<dbReference type="InterPro" id="IPR023042">
    <property type="entry name" value="Peptidase_M17_leu_NH2_pept"/>
</dbReference>
<dbReference type="InterPro" id="IPR011356">
    <property type="entry name" value="Leucine_aapep/pepB"/>
</dbReference>
<feature type="binding site" evidence="8">
    <location>
        <position position="268"/>
    </location>
    <ligand>
        <name>Mn(2+)</name>
        <dbReference type="ChEBI" id="CHEBI:29035"/>
        <label>2</label>
    </ligand>
</feature>
<feature type="active site" evidence="8">
    <location>
        <position position="257"/>
    </location>
</feature>
<comment type="cofactor">
    <cofactor evidence="8">
        <name>Mn(2+)</name>
        <dbReference type="ChEBI" id="CHEBI:29035"/>
    </cofactor>
    <text evidence="8">Binds 2 manganese ions per subunit.</text>
</comment>
<dbReference type="PRINTS" id="PR00481">
    <property type="entry name" value="LAMNOPPTDASE"/>
</dbReference>
<evidence type="ECO:0000256" key="7">
    <source>
        <dbReference type="ARBA" id="ARBA00049972"/>
    </source>
</evidence>
<comment type="catalytic activity">
    <reaction evidence="2 8">
        <text>Release of an N-terminal amino acid, preferentially leucine, but not glutamic or aspartic acids.</text>
        <dbReference type="EC" id="3.4.11.10"/>
    </reaction>
</comment>
<dbReference type="InterPro" id="IPR000819">
    <property type="entry name" value="Peptidase_M17_C"/>
</dbReference>
<feature type="binding site" evidence="8">
    <location>
        <position position="329"/>
    </location>
    <ligand>
        <name>Mn(2+)</name>
        <dbReference type="ChEBI" id="CHEBI:29035"/>
        <label>1</label>
    </ligand>
</feature>
<dbReference type="PANTHER" id="PTHR11963:SF23">
    <property type="entry name" value="CYTOSOL AMINOPEPTIDASE"/>
    <property type="match status" value="1"/>
</dbReference>
<evidence type="ECO:0000256" key="5">
    <source>
        <dbReference type="ARBA" id="ARBA00022670"/>
    </source>
</evidence>
<keyword evidence="8" id="KW-0963">Cytoplasm</keyword>
<feature type="domain" description="Cytosol aminopeptidase" evidence="9">
    <location>
        <begin position="325"/>
        <end position="332"/>
    </location>
</feature>
<dbReference type="HAMAP" id="MF_00181">
    <property type="entry name" value="Cytosol_peptidase_M17"/>
    <property type="match status" value="1"/>
</dbReference>
<feature type="binding site" evidence="8">
    <location>
        <position position="250"/>
    </location>
    <ligand>
        <name>Mn(2+)</name>
        <dbReference type="ChEBI" id="CHEBI:29035"/>
        <label>2</label>
    </ligand>
</feature>
<evidence type="ECO:0000313" key="10">
    <source>
        <dbReference type="EMBL" id="MBM6922407.1"/>
    </source>
</evidence>
<evidence type="ECO:0000259" key="9">
    <source>
        <dbReference type="PROSITE" id="PS00631"/>
    </source>
</evidence>
<comment type="caution">
    <text evidence="10">The sequence shown here is derived from an EMBL/GenBank/DDBJ whole genome shotgun (WGS) entry which is preliminary data.</text>
</comment>
<dbReference type="RefSeq" id="WP_204719346.1">
    <property type="nucleotide sequence ID" value="NZ_JACSNR010000001.1"/>
</dbReference>
<comment type="subcellular location">
    <subcellularLocation>
        <location evidence="8">Cytoplasm</location>
    </subcellularLocation>
</comment>
<evidence type="ECO:0000256" key="2">
    <source>
        <dbReference type="ARBA" id="ARBA00000967"/>
    </source>
</evidence>
<dbReference type="Gene3D" id="3.40.630.10">
    <property type="entry name" value="Zn peptidases"/>
    <property type="match status" value="1"/>
</dbReference>
<dbReference type="EC" id="3.4.11.1" evidence="8"/>
<evidence type="ECO:0000256" key="4">
    <source>
        <dbReference type="ARBA" id="ARBA00022438"/>
    </source>
</evidence>
<dbReference type="CDD" id="cd00433">
    <property type="entry name" value="Peptidase_M17"/>
    <property type="match status" value="1"/>
</dbReference>
<feature type="binding site" evidence="8">
    <location>
        <position position="329"/>
    </location>
    <ligand>
        <name>Mn(2+)</name>
        <dbReference type="ChEBI" id="CHEBI:29035"/>
        <label>2</label>
    </ligand>
</feature>
<dbReference type="EC" id="3.4.11.10" evidence="8"/>
<evidence type="ECO:0000256" key="3">
    <source>
        <dbReference type="ARBA" id="ARBA00009528"/>
    </source>
</evidence>